<feature type="binding site" evidence="16">
    <location>
        <position position="480"/>
    </location>
    <ligand>
        <name>L-glutamate</name>
        <dbReference type="ChEBI" id="CHEBI:29985"/>
    </ligand>
</feature>
<feature type="transmembrane region" description="Helical" evidence="19">
    <location>
        <begin position="604"/>
        <end position="625"/>
    </location>
</feature>
<keyword evidence="8" id="KW-0406">Ion transport</keyword>
<feature type="binding site" evidence="16">
    <location>
        <position position="482"/>
    </location>
    <ligand>
        <name>L-glutamate</name>
        <dbReference type="ChEBI" id="CHEBI:29985"/>
    </ligand>
</feature>
<organism evidence="22">
    <name type="scientific">Polyphagotarsonemus latus</name>
    <dbReference type="NCBI Taxonomy" id="1204166"/>
    <lineage>
        <taxon>Eukaryota</taxon>
        <taxon>Metazoa</taxon>
        <taxon>Ecdysozoa</taxon>
        <taxon>Arthropoda</taxon>
        <taxon>Chelicerata</taxon>
        <taxon>Arachnida</taxon>
        <taxon>Acari</taxon>
        <taxon>Acariformes</taxon>
        <taxon>Trombidiformes</taxon>
        <taxon>Prostigmata</taxon>
        <taxon>Eleutherengona</taxon>
        <taxon>Heterostigmata</taxon>
        <taxon>Tarsonemoidea</taxon>
        <taxon>Tarsonemidae</taxon>
        <taxon>Polyphagotarsonemus</taxon>
    </lineage>
</organism>
<feature type="binding site" evidence="16">
    <location>
        <position position="653"/>
    </location>
    <ligand>
        <name>L-glutamate</name>
        <dbReference type="ChEBI" id="CHEBI:29985"/>
    </ligand>
</feature>
<keyword evidence="4 19" id="KW-0812">Transmembrane</keyword>
<evidence type="ECO:0000259" key="20">
    <source>
        <dbReference type="SMART" id="SM00079"/>
    </source>
</evidence>
<feature type="site" description="Interaction with the cone snail toxin Con-ikot-ikot" evidence="17">
    <location>
        <position position="659"/>
    </location>
</feature>
<evidence type="ECO:0000256" key="5">
    <source>
        <dbReference type="ARBA" id="ARBA00022729"/>
    </source>
</evidence>
<keyword evidence="9 19" id="KW-0472">Membrane</keyword>
<evidence type="ECO:0000259" key="21">
    <source>
        <dbReference type="SMART" id="SM00918"/>
    </source>
</evidence>
<evidence type="ECO:0000313" key="22">
    <source>
        <dbReference type="EMBL" id="WRW34060.1"/>
    </source>
</evidence>
<keyword evidence="13" id="KW-1071">Ligand-gated ion channel</keyword>
<proteinExistence type="evidence at transcript level"/>
<keyword evidence="18" id="KW-1015">Disulfide bond</keyword>
<evidence type="ECO:0000256" key="3">
    <source>
        <dbReference type="ARBA" id="ARBA00022475"/>
    </source>
</evidence>
<dbReference type="SMART" id="SM00918">
    <property type="entry name" value="Lig_chan-Glu_bd"/>
    <property type="match status" value="1"/>
</dbReference>
<evidence type="ECO:0000256" key="19">
    <source>
        <dbReference type="SAM" id="Phobius"/>
    </source>
</evidence>
<dbReference type="GO" id="GO:0022824">
    <property type="term" value="F:transmitter-gated monoatomic ion channel activity"/>
    <property type="evidence" value="ECO:0007669"/>
    <property type="project" value="UniProtKB-ARBA"/>
</dbReference>
<keyword evidence="11" id="KW-0325">Glycoprotein</keyword>
<dbReference type="Gene3D" id="3.40.190.10">
    <property type="entry name" value="Periplasmic binding protein-like II"/>
    <property type="match status" value="2"/>
</dbReference>
<sequence>MLLGIIINEKVNSSTSLELIRLTINKLNDDLDLINSTKFKLESIVKLINGTNPIDAVDAINDLISEKILVFISTLNGPLHRIILSYSNNFKIPVIHSDQTQNSFYVSNLYQLSIKPIYLKALADLIQHFNWGNVIYLYNSDDGLAKLQYLFNVLLEKKYEWKIEKIKRFNNDKDAHQFIQKLEFQNPEIRKNILLDCDADVAKKIIIKHIHDIYLGRRNFNYLFTNLIFDDFWFKSTKEFGAINITGLRIFDPQSKSSRDIFTNLGLIENDKLSNLAKQFTLEDAFIHDGLKAIYYSLNDLSEKINETINSTNSKCFGCILHSFLKKVKFVGLTGNVEFSYNLFRQNFEIGAVQMTTSSQMTLYASWTKKNKLVVIPSKLYRKENEKKFERKHVIITSILEEPYLMWRKGDKDKKFYGNERFEGYCKDLADLLMKSMNFTYTLRLVNDSKYGAEDSRSVLGWNGMIGELIRKEADLAIAPLTITSARERVIDFTKPFMQMGISIMIKRPKEKYSDVFSFLSPLSKDIWICVFFSYVAVSITIFLSGKISQIEWSKGNIGVYQDRKFLDDFTLVNCFWFSLGAVMRQNTEISPRSFSARIAGSVWWFFTLIIISSYTANLAAFLTVERMITPINSADDLSKQTDVEYGILKDSSTQEFFKRTKISVYKRMWEYMSSRPHVLVNSYEDGINKVRKSRGKFAFLIESTKNDYVNERKPCDTIKVGRNLDAKGYGIATPLNSPLTIELNLKILSFKELSELTKLENKWWFDRSECKSIEKRSTNNIENSLTLNNVAGCFYILMFGIILSLIVCWIEYYYGNKKNSILNLKKENKIKTQIPDLFLANKTIKLRCPIHNR</sequence>
<keyword evidence="6 19" id="KW-1133">Transmembrane helix</keyword>
<evidence type="ECO:0000256" key="2">
    <source>
        <dbReference type="ARBA" id="ARBA00022448"/>
    </source>
</evidence>
<comment type="subcellular location">
    <subcellularLocation>
        <location evidence="15">Postsynaptic cell membrane</location>
        <topology evidence="15">Multi-pass membrane protein</topology>
    </subcellularLocation>
</comment>
<protein>
    <submittedName>
        <fullName evidence="22">Glutamate receptor 1</fullName>
    </submittedName>
</protein>
<evidence type="ECO:0000256" key="12">
    <source>
        <dbReference type="ARBA" id="ARBA00023257"/>
    </source>
</evidence>
<dbReference type="Gene3D" id="3.40.50.2300">
    <property type="match status" value="2"/>
</dbReference>
<dbReference type="GO" id="GO:0007166">
    <property type="term" value="P:cell surface receptor signaling pathway"/>
    <property type="evidence" value="ECO:0007669"/>
    <property type="project" value="UniProtKB-ARBA"/>
</dbReference>
<dbReference type="InterPro" id="IPR019594">
    <property type="entry name" value="Glu/Gly-bd"/>
</dbReference>
<dbReference type="SUPFAM" id="SSF53822">
    <property type="entry name" value="Periplasmic binding protein-like I"/>
    <property type="match status" value="1"/>
</dbReference>
<feature type="binding site" evidence="16">
    <location>
        <position position="654"/>
    </location>
    <ligand>
        <name>L-glutamate</name>
        <dbReference type="ChEBI" id="CHEBI:29985"/>
    </ligand>
</feature>
<feature type="transmembrane region" description="Helical" evidence="19">
    <location>
        <begin position="526"/>
        <end position="545"/>
    </location>
</feature>
<evidence type="ECO:0000256" key="13">
    <source>
        <dbReference type="ARBA" id="ARBA00023286"/>
    </source>
</evidence>
<evidence type="ECO:0000256" key="11">
    <source>
        <dbReference type="ARBA" id="ARBA00023180"/>
    </source>
</evidence>
<evidence type="ECO:0000256" key="6">
    <source>
        <dbReference type="ARBA" id="ARBA00022989"/>
    </source>
</evidence>
<dbReference type="PRINTS" id="PR00177">
    <property type="entry name" value="NMDARECEPTOR"/>
</dbReference>
<feature type="binding site" evidence="16">
    <location>
        <position position="487"/>
    </location>
    <ligand>
        <name>L-glutamate</name>
        <dbReference type="ChEBI" id="CHEBI:29985"/>
    </ligand>
</feature>
<evidence type="ECO:0000256" key="8">
    <source>
        <dbReference type="ARBA" id="ARBA00023065"/>
    </source>
</evidence>
<dbReference type="Pfam" id="PF00060">
    <property type="entry name" value="Lig_chan"/>
    <property type="match status" value="1"/>
</dbReference>
<dbReference type="SMART" id="SM00079">
    <property type="entry name" value="PBPe"/>
    <property type="match status" value="1"/>
</dbReference>
<evidence type="ECO:0000256" key="4">
    <source>
        <dbReference type="ARBA" id="ARBA00022692"/>
    </source>
</evidence>
<feature type="domain" description="Ionotropic glutamate receptor C-terminal" evidence="20">
    <location>
        <begin position="393"/>
        <end position="767"/>
    </location>
</feature>
<dbReference type="SUPFAM" id="SSF53850">
    <property type="entry name" value="Periplasmic binding protein-like II"/>
    <property type="match status" value="1"/>
</dbReference>
<evidence type="ECO:0000256" key="17">
    <source>
        <dbReference type="PIRSR" id="PIRSR601508-2"/>
    </source>
</evidence>
<evidence type="ECO:0000256" key="15">
    <source>
        <dbReference type="ARBA" id="ARBA00034104"/>
    </source>
</evidence>
<dbReference type="InterPro" id="IPR001828">
    <property type="entry name" value="ANF_lig-bd_rcpt"/>
</dbReference>
<dbReference type="Pfam" id="PF01094">
    <property type="entry name" value="ANF_receptor"/>
    <property type="match status" value="1"/>
</dbReference>
<dbReference type="InterPro" id="IPR001320">
    <property type="entry name" value="Iontro_rcpt_C"/>
</dbReference>
<keyword evidence="2" id="KW-0813">Transport</keyword>
<feature type="transmembrane region" description="Helical" evidence="19">
    <location>
        <begin position="794"/>
        <end position="815"/>
    </location>
</feature>
<keyword evidence="10 22" id="KW-0675">Receptor</keyword>
<dbReference type="AlphaFoldDB" id="A0AAN0N7A0"/>
<feature type="domain" description="Ionotropic glutamate receptor L-glutamate and glycine-binding" evidence="21">
    <location>
        <begin position="403"/>
        <end position="471"/>
    </location>
</feature>
<reference evidence="22" key="1">
    <citation type="submission" date="2024-01" db="EMBL/GenBank/DDBJ databases">
        <title>Genome insights into chemosensory and detoxification machineries of broad mite, Polyphagotarsonemus latus (Tarsonemidae: Acari).</title>
        <authorList>
            <person name="Muthugoundar M."/>
            <person name="P J A."/>
            <person name="Augustine N."/>
        </authorList>
    </citation>
    <scope>NUCLEOTIDE SEQUENCE</scope>
</reference>
<keyword evidence="3" id="KW-1003">Cell membrane</keyword>
<evidence type="ECO:0000256" key="9">
    <source>
        <dbReference type="ARBA" id="ARBA00023136"/>
    </source>
</evidence>
<feature type="disulfide bond" evidence="18">
    <location>
        <begin position="716"/>
        <end position="771"/>
    </location>
</feature>
<dbReference type="EMBL" id="PP154986">
    <property type="protein sequence ID" value="WRW34060.1"/>
    <property type="molecule type" value="mRNA"/>
</dbReference>
<evidence type="ECO:0000256" key="16">
    <source>
        <dbReference type="PIRSR" id="PIRSR601508-1"/>
    </source>
</evidence>
<evidence type="ECO:0000256" key="10">
    <source>
        <dbReference type="ARBA" id="ARBA00023170"/>
    </source>
</evidence>
<evidence type="ECO:0000256" key="18">
    <source>
        <dbReference type="PIRSR" id="PIRSR601508-3"/>
    </source>
</evidence>
<dbReference type="InterPro" id="IPR015683">
    <property type="entry name" value="Ionotropic_Glu_rcpt"/>
</dbReference>
<dbReference type="InterPro" id="IPR001508">
    <property type="entry name" value="Iono_Glu_rcpt_met"/>
</dbReference>
<evidence type="ECO:0000256" key="1">
    <source>
        <dbReference type="ARBA" id="ARBA00008685"/>
    </source>
</evidence>
<accession>A0AAN0N7A0</accession>
<dbReference type="InterPro" id="IPR028082">
    <property type="entry name" value="Peripla_BP_I"/>
</dbReference>
<keyword evidence="7" id="KW-0770">Synapse</keyword>
<keyword evidence="12" id="KW-0628">Postsynaptic cell membrane</keyword>
<keyword evidence="14" id="KW-0407">Ion channel</keyword>
<comment type="similarity">
    <text evidence="1">Belongs to the glutamate-gated ion channel (TC 1.A.10.1) family.</text>
</comment>
<feature type="site" description="Crucial to convey clamshell closure to channel opening" evidence="17">
    <location>
        <position position="632"/>
    </location>
</feature>
<evidence type="ECO:0000256" key="7">
    <source>
        <dbReference type="ARBA" id="ARBA00023018"/>
    </source>
</evidence>
<dbReference type="GO" id="GO:0045211">
    <property type="term" value="C:postsynaptic membrane"/>
    <property type="evidence" value="ECO:0007669"/>
    <property type="project" value="UniProtKB-SubCell"/>
</dbReference>
<dbReference type="Gene3D" id="1.10.287.70">
    <property type="match status" value="1"/>
</dbReference>
<name>A0AAN0N7A0_9ACAR</name>
<dbReference type="FunFam" id="3.40.190.10:FF:000087">
    <property type="entry name" value="glutamate receptor 4 isoform X2"/>
    <property type="match status" value="1"/>
</dbReference>
<feature type="binding site" evidence="16">
    <location>
        <position position="703"/>
    </location>
    <ligand>
        <name>L-glutamate</name>
        <dbReference type="ChEBI" id="CHEBI:29985"/>
    </ligand>
</feature>
<evidence type="ECO:0000256" key="14">
    <source>
        <dbReference type="ARBA" id="ARBA00023303"/>
    </source>
</evidence>
<dbReference type="FunFam" id="3.40.190.10:FF:000001">
    <property type="entry name" value="Glutamate receptor ionotropic, kainate 2"/>
    <property type="match status" value="1"/>
</dbReference>
<dbReference type="PANTHER" id="PTHR18966">
    <property type="entry name" value="IONOTROPIC GLUTAMATE RECEPTOR"/>
    <property type="match status" value="1"/>
</dbReference>
<dbReference type="FunFam" id="1.10.287.70:FF:000010">
    <property type="entry name" value="Putative glutamate receptor ionotropic kainate 1"/>
    <property type="match status" value="1"/>
</dbReference>
<dbReference type="Pfam" id="PF10613">
    <property type="entry name" value="Lig_chan-Glu_bd"/>
    <property type="match status" value="1"/>
</dbReference>
<keyword evidence="5" id="KW-0732">Signal</keyword>